<dbReference type="InterPro" id="IPR000089">
    <property type="entry name" value="Biotin_lipoyl"/>
</dbReference>
<dbReference type="AlphaFoldDB" id="A0AAP5NC43"/>
<dbReference type="GO" id="GO:0005960">
    <property type="term" value="C:glycine cleavage complex"/>
    <property type="evidence" value="ECO:0007669"/>
    <property type="project" value="InterPro"/>
</dbReference>
<keyword evidence="7" id="KW-1185">Reference proteome</keyword>
<evidence type="ECO:0000256" key="2">
    <source>
        <dbReference type="ARBA" id="ARBA00022823"/>
    </source>
</evidence>
<dbReference type="GO" id="GO:0005737">
    <property type="term" value="C:cytoplasm"/>
    <property type="evidence" value="ECO:0007669"/>
    <property type="project" value="TreeGrafter"/>
</dbReference>
<name>A0AAP5NC43_9ENTE</name>
<dbReference type="Gene3D" id="2.40.50.100">
    <property type="match status" value="1"/>
</dbReference>
<dbReference type="InterPro" id="IPR033753">
    <property type="entry name" value="GCV_H/Fam206"/>
</dbReference>
<dbReference type="Proteomes" id="UP001245561">
    <property type="component" value="Unassembled WGS sequence"/>
</dbReference>
<dbReference type="PROSITE" id="PS50968">
    <property type="entry name" value="BIOTINYL_LIPOYL"/>
    <property type="match status" value="1"/>
</dbReference>
<dbReference type="InterPro" id="IPR011053">
    <property type="entry name" value="Single_hybrid_motif"/>
</dbReference>
<keyword evidence="2" id="KW-0450">Lipoyl</keyword>
<dbReference type="EMBL" id="JARPYT010000001">
    <property type="protein sequence ID" value="MDT2636079.1"/>
    <property type="molecule type" value="Genomic_DNA"/>
</dbReference>
<evidence type="ECO:0000313" key="4">
    <source>
        <dbReference type="EMBL" id="MDT2596799.1"/>
    </source>
</evidence>
<reference evidence="5 7" key="1">
    <citation type="submission" date="2023-03" db="EMBL/GenBank/DDBJ databases">
        <authorList>
            <person name="Shen W."/>
            <person name="Cai J."/>
        </authorList>
    </citation>
    <scope>NUCLEOTIDE SEQUENCE</scope>
    <source>
        <strain evidence="5">P55-2</strain>
        <strain evidence="4 7">P72-2</strain>
    </source>
</reference>
<dbReference type="GeneID" id="86910155"/>
<dbReference type="PANTHER" id="PTHR11715">
    <property type="entry name" value="GLYCINE CLEAVAGE SYSTEM H PROTEIN"/>
    <property type="match status" value="1"/>
</dbReference>
<evidence type="ECO:0000259" key="3">
    <source>
        <dbReference type="PROSITE" id="PS50968"/>
    </source>
</evidence>
<evidence type="ECO:0000313" key="7">
    <source>
        <dbReference type="Proteomes" id="UP001256547"/>
    </source>
</evidence>
<dbReference type="SUPFAM" id="SSF51230">
    <property type="entry name" value="Single hybrid motif"/>
    <property type="match status" value="1"/>
</dbReference>
<accession>A0AAP5NC43</accession>
<evidence type="ECO:0000256" key="1">
    <source>
        <dbReference type="ARBA" id="ARBA00009249"/>
    </source>
</evidence>
<comment type="similarity">
    <text evidence="1">Belongs to the GcvH family.</text>
</comment>
<sequence length="110" mass="12216">MSYLKKHEGLWILHNDKDYCIGLTAEQAEALGEMTFISLPKIGQAVKAGEPLLEIEAEKAVQEFKSPLTGVVSSINEKVSADPKALDTKDELDAWILSLREVDVNEFENL</sequence>
<dbReference type="GO" id="GO:0019464">
    <property type="term" value="P:glycine decarboxylation via glycine cleavage system"/>
    <property type="evidence" value="ECO:0007669"/>
    <property type="project" value="InterPro"/>
</dbReference>
<dbReference type="CDD" id="cd06848">
    <property type="entry name" value="GCS_H"/>
    <property type="match status" value="1"/>
</dbReference>
<dbReference type="RefSeq" id="WP_311800274.1">
    <property type="nucleotide sequence ID" value="NZ_JARPYR010000012.1"/>
</dbReference>
<dbReference type="InterPro" id="IPR002930">
    <property type="entry name" value="GCV_H"/>
</dbReference>
<dbReference type="PROSITE" id="PS00189">
    <property type="entry name" value="LIPOYL"/>
    <property type="match status" value="1"/>
</dbReference>
<evidence type="ECO:0000313" key="6">
    <source>
        <dbReference type="Proteomes" id="UP001245561"/>
    </source>
</evidence>
<dbReference type="InterPro" id="IPR003016">
    <property type="entry name" value="2-oxoA_DH_lipoyl-BS"/>
</dbReference>
<gene>
    <name evidence="5" type="ORF">P7D36_00945</name>
    <name evidence="4" type="ORF">P7D39_07270</name>
</gene>
<comment type="caution">
    <text evidence="5">The sequence shown here is derived from an EMBL/GenBank/DDBJ whole genome shotgun (WGS) entry which is preliminary data.</text>
</comment>
<protein>
    <submittedName>
        <fullName evidence="5">Glycine cleavage system protein H</fullName>
    </submittedName>
</protein>
<evidence type="ECO:0000313" key="5">
    <source>
        <dbReference type="EMBL" id="MDT2636079.1"/>
    </source>
</evidence>
<dbReference type="Proteomes" id="UP001256547">
    <property type="component" value="Unassembled WGS sequence"/>
</dbReference>
<proteinExistence type="inferred from homology"/>
<dbReference type="PANTHER" id="PTHR11715:SF3">
    <property type="entry name" value="GLYCINE CLEAVAGE SYSTEM H PROTEIN-RELATED"/>
    <property type="match status" value="1"/>
</dbReference>
<dbReference type="GO" id="GO:0009249">
    <property type="term" value="P:protein lipoylation"/>
    <property type="evidence" value="ECO:0007669"/>
    <property type="project" value="TreeGrafter"/>
</dbReference>
<dbReference type="EMBL" id="JARPYR010000012">
    <property type="protein sequence ID" value="MDT2596799.1"/>
    <property type="molecule type" value="Genomic_DNA"/>
</dbReference>
<feature type="domain" description="Lipoyl-binding" evidence="3">
    <location>
        <begin position="18"/>
        <end position="100"/>
    </location>
</feature>
<dbReference type="Pfam" id="PF01597">
    <property type="entry name" value="GCV_H"/>
    <property type="match status" value="1"/>
</dbReference>
<organism evidence="5 6">
    <name type="scientific">Enterococcus dongliensis</name>
    <dbReference type="NCBI Taxonomy" id="2559925"/>
    <lineage>
        <taxon>Bacteria</taxon>
        <taxon>Bacillati</taxon>
        <taxon>Bacillota</taxon>
        <taxon>Bacilli</taxon>
        <taxon>Lactobacillales</taxon>
        <taxon>Enterococcaceae</taxon>
        <taxon>Enterococcus</taxon>
    </lineage>
</organism>